<accession>A0A103YHK2</accession>
<evidence type="ECO:0000313" key="1">
    <source>
        <dbReference type="EMBL" id="KVI09229.1"/>
    </source>
</evidence>
<dbReference type="Proteomes" id="UP000243975">
    <property type="component" value="Unassembled WGS sequence"/>
</dbReference>
<proteinExistence type="predicted"/>
<sequence length="33" mass="3891">MFVFKPKCLLSNSSFNYEKRKFITPIIIIKGKV</sequence>
<keyword evidence="2" id="KW-1185">Reference proteome</keyword>
<evidence type="ECO:0000313" key="2">
    <source>
        <dbReference type="Proteomes" id="UP000243975"/>
    </source>
</evidence>
<name>A0A103YHK2_CYNCS</name>
<organism evidence="1 2">
    <name type="scientific">Cynara cardunculus var. scolymus</name>
    <name type="common">Globe artichoke</name>
    <name type="synonym">Cynara scolymus</name>
    <dbReference type="NCBI Taxonomy" id="59895"/>
    <lineage>
        <taxon>Eukaryota</taxon>
        <taxon>Viridiplantae</taxon>
        <taxon>Streptophyta</taxon>
        <taxon>Embryophyta</taxon>
        <taxon>Tracheophyta</taxon>
        <taxon>Spermatophyta</taxon>
        <taxon>Magnoliopsida</taxon>
        <taxon>eudicotyledons</taxon>
        <taxon>Gunneridae</taxon>
        <taxon>Pentapetalae</taxon>
        <taxon>asterids</taxon>
        <taxon>campanulids</taxon>
        <taxon>Asterales</taxon>
        <taxon>Asteraceae</taxon>
        <taxon>Carduoideae</taxon>
        <taxon>Cardueae</taxon>
        <taxon>Carduinae</taxon>
        <taxon>Cynara</taxon>
    </lineage>
</organism>
<reference evidence="1 2" key="1">
    <citation type="journal article" date="2016" name="Sci. Rep.">
        <title>The genome sequence of the outbreeding globe artichoke constructed de novo incorporating a phase-aware low-pass sequencing strategy of F1 progeny.</title>
        <authorList>
            <person name="Scaglione D."/>
            <person name="Reyes-Chin-Wo S."/>
            <person name="Acquadro A."/>
            <person name="Froenicke L."/>
            <person name="Portis E."/>
            <person name="Beitel C."/>
            <person name="Tirone M."/>
            <person name="Mauro R."/>
            <person name="Lo Monaco A."/>
            <person name="Mauromicale G."/>
            <person name="Faccioli P."/>
            <person name="Cattivelli L."/>
            <person name="Rieseberg L."/>
            <person name="Michelmore R."/>
            <person name="Lanteri S."/>
        </authorList>
    </citation>
    <scope>NUCLEOTIDE SEQUENCE [LARGE SCALE GENOMIC DNA]</scope>
    <source>
        <strain evidence="1">2C</strain>
    </source>
</reference>
<dbReference type="AlphaFoldDB" id="A0A103YHK2"/>
<gene>
    <name evidence="1" type="ORF">Ccrd_012380</name>
</gene>
<dbReference type="Gramene" id="KVI09229">
    <property type="protein sequence ID" value="KVI09229"/>
    <property type="gene ID" value="Ccrd_012380"/>
</dbReference>
<comment type="caution">
    <text evidence="1">The sequence shown here is derived from an EMBL/GenBank/DDBJ whole genome shotgun (WGS) entry which is preliminary data.</text>
</comment>
<protein>
    <submittedName>
        <fullName evidence="1">Uncharacterized protein</fullName>
    </submittedName>
</protein>
<feature type="non-terminal residue" evidence="1">
    <location>
        <position position="33"/>
    </location>
</feature>
<dbReference type="EMBL" id="LEKV01001068">
    <property type="protein sequence ID" value="KVI09229.1"/>
    <property type="molecule type" value="Genomic_DNA"/>
</dbReference>